<gene>
    <name evidence="2" type="ORF">CEURO_LOCUS9871</name>
</gene>
<dbReference type="GO" id="GO:0009631">
    <property type="term" value="P:cold acclimation"/>
    <property type="evidence" value="ECO:0007669"/>
    <property type="project" value="TreeGrafter"/>
</dbReference>
<evidence type="ECO:0000313" key="2">
    <source>
        <dbReference type="EMBL" id="CAH9087004.1"/>
    </source>
</evidence>
<sequence length="197" mass="21993">MERGNDCFMGEQSLTAKNREAFDFIRKRGGNIHQAEAEAVSGEFEEKVRVTGPPHAAAEHGVEVKKLNRSTSSSSSSSDEETDENGEKKKEKKGLKDKLKKKLLGEPKEEKKDEVVVETSIPVEIIVDDEVEDEKKHGFFGNIKNKLTGGGHKAEEVPEAAAHHQDAAVNKPGFFDKIKEKIHGHHPKMEEEKEKEK</sequence>
<accession>A0A9P0Z5G1</accession>
<evidence type="ECO:0008006" key="4">
    <source>
        <dbReference type="Google" id="ProtNLM"/>
    </source>
</evidence>
<evidence type="ECO:0000313" key="3">
    <source>
        <dbReference type="Proteomes" id="UP001152484"/>
    </source>
</evidence>
<dbReference type="GO" id="GO:0016020">
    <property type="term" value="C:membrane"/>
    <property type="evidence" value="ECO:0007669"/>
    <property type="project" value="TreeGrafter"/>
</dbReference>
<dbReference type="EMBL" id="CAMAPE010000019">
    <property type="protein sequence ID" value="CAH9087004.1"/>
    <property type="molecule type" value="Genomic_DNA"/>
</dbReference>
<dbReference type="AlphaFoldDB" id="A0A9P0Z5G1"/>
<reference evidence="2" key="1">
    <citation type="submission" date="2022-07" db="EMBL/GenBank/DDBJ databases">
        <authorList>
            <person name="Macas J."/>
            <person name="Novak P."/>
            <person name="Neumann P."/>
        </authorList>
    </citation>
    <scope>NUCLEOTIDE SEQUENCE</scope>
</reference>
<dbReference type="Pfam" id="PF00257">
    <property type="entry name" value="Dehydrin"/>
    <property type="match status" value="1"/>
</dbReference>
<dbReference type="PANTHER" id="PTHR33346:SF2">
    <property type="entry name" value="DEHYDRIN ERD14"/>
    <property type="match status" value="1"/>
</dbReference>
<feature type="region of interest" description="Disordered" evidence="1">
    <location>
        <begin position="37"/>
        <end position="116"/>
    </location>
</feature>
<dbReference type="GO" id="GO:0009737">
    <property type="term" value="P:response to abscisic acid"/>
    <property type="evidence" value="ECO:0007669"/>
    <property type="project" value="TreeGrafter"/>
</dbReference>
<name>A0A9P0Z5G1_CUSEU</name>
<keyword evidence="3" id="KW-1185">Reference proteome</keyword>
<dbReference type="InterPro" id="IPR000167">
    <property type="entry name" value="Dehydrin"/>
</dbReference>
<comment type="caution">
    <text evidence="2">The sequence shown here is derived from an EMBL/GenBank/DDBJ whole genome shotgun (WGS) entry which is preliminary data.</text>
</comment>
<organism evidence="2 3">
    <name type="scientific">Cuscuta europaea</name>
    <name type="common">European dodder</name>
    <dbReference type="NCBI Taxonomy" id="41803"/>
    <lineage>
        <taxon>Eukaryota</taxon>
        <taxon>Viridiplantae</taxon>
        <taxon>Streptophyta</taxon>
        <taxon>Embryophyta</taxon>
        <taxon>Tracheophyta</taxon>
        <taxon>Spermatophyta</taxon>
        <taxon>Magnoliopsida</taxon>
        <taxon>eudicotyledons</taxon>
        <taxon>Gunneridae</taxon>
        <taxon>Pentapetalae</taxon>
        <taxon>asterids</taxon>
        <taxon>lamiids</taxon>
        <taxon>Solanales</taxon>
        <taxon>Convolvulaceae</taxon>
        <taxon>Cuscuteae</taxon>
        <taxon>Cuscuta</taxon>
        <taxon>Cuscuta subgen. Cuscuta</taxon>
    </lineage>
</organism>
<dbReference type="GO" id="GO:0005829">
    <property type="term" value="C:cytosol"/>
    <property type="evidence" value="ECO:0007669"/>
    <property type="project" value="TreeGrafter"/>
</dbReference>
<protein>
    <recommendedName>
        <fullName evidence="4">Dehydrin</fullName>
    </recommendedName>
</protein>
<dbReference type="GO" id="GO:0009414">
    <property type="term" value="P:response to water deprivation"/>
    <property type="evidence" value="ECO:0007669"/>
    <property type="project" value="TreeGrafter"/>
</dbReference>
<evidence type="ECO:0000256" key="1">
    <source>
        <dbReference type="SAM" id="MobiDB-lite"/>
    </source>
</evidence>
<proteinExistence type="predicted"/>
<dbReference type="Proteomes" id="UP001152484">
    <property type="component" value="Unassembled WGS sequence"/>
</dbReference>
<dbReference type="OrthoDB" id="1319783at2759"/>
<feature type="compositionally biased region" description="Basic and acidic residues" evidence="1">
    <location>
        <begin position="85"/>
        <end position="115"/>
    </location>
</feature>
<feature type="compositionally biased region" description="Basic and acidic residues" evidence="1">
    <location>
        <begin position="57"/>
        <end position="66"/>
    </location>
</feature>
<dbReference type="PANTHER" id="PTHR33346">
    <property type="entry name" value="DEHYDRIN XERO 2-RELATED"/>
    <property type="match status" value="1"/>
</dbReference>